<comment type="caution">
    <text evidence="10">The sequence shown here is derived from an EMBL/GenBank/DDBJ whole genome shotgun (WGS) entry which is preliminary data.</text>
</comment>
<keyword evidence="5" id="KW-0735">Signal-anchor</keyword>
<keyword evidence="3" id="KW-0808">Transferase</keyword>
<dbReference type="PANTHER" id="PTHR14647:SF87">
    <property type="entry name" value="PUTATIVE-RELATED"/>
    <property type="match status" value="1"/>
</dbReference>
<keyword evidence="8" id="KW-0472">Membrane</keyword>
<dbReference type="GO" id="GO:0001733">
    <property type="term" value="F:galactosylceramide sulfotransferase activity"/>
    <property type="evidence" value="ECO:0007669"/>
    <property type="project" value="InterPro"/>
</dbReference>
<gene>
    <name evidence="10" type="ORF">V5799_023491</name>
</gene>
<keyword evidence="11" id="KW-1185">Reference proteome</keyword>
<dbReference type="Pfam" id="PF06990">
    <property type="entry name" value="Gal-3-0_sulfotr"/>
    <property type="match status" value="1"/>
</dbReference>
<protein>
    <recommendedName>
        <fullName evidence="12">Sulfotransferase</fullName>
    </recommendedName>
</protein>
<evidence type="ECO:0000256" key="2">
    <source>
        <dbReference type="ARBA" id="ARBA00008124"/>
    </source>
</evidence>
<proteinExistence type="inferred from homology"/>
<dbReference type="InterPro" id="IPR027417">
    <property type="entry name" value="P-loop_NTPase"/>
</dbReference>
<evidence type="ECO:0000256" key="6">
    <source>
        <dbReference type="ARBA" id="ARBA00022989"/>
    </source>
</evidence>
<feature type="non-terminal residue" evidence="10">
    <location>
        <position position="54"/>
    </location>
</feature>
<evidence type="ECO:0000256" key="1">
    <source>
        <dbReference type="ARBA" id="ARBA00004323"/>
    </source>
</evidence>
<dbReference type="PANTHER" id="PTHR14647">
    <property type="entry name" value="GALACTOSE-3-O-SULFOTRANSFERASE"/>
    <property type="match status" value="1"/>
</dbReference>
<evidence type="ECO:0000256" key="9">
    <source>
        <dbReference type="ARBA" id="ARBA00023180"/>
    </source>
</evidence>
<keyword evidence="9" id="KW-0325">Glycoprotein</keyword>
<reference evidence="10 11" key="1">
    <citation type="journal article" date="2023" name="Arcadia Sci">
        <title>De novo assembly of a long-read Amblyomma americanum tick genome.</title>
        <authorList>
            <person name="Chou S."/>
            <person name="Poskanzer K.E."/>
            <person name="Rollins M."/>
            <person name="Thuy-Boun P.S."/>
        </authorList>
    </citation>
    <scope>NUCLEOTIDE SEQUENCE [LARGE SCALE GENOMIC DNA]</scope>
    <source>
        <strain evidence="10">F_SG_1</strain>
        <tissue evidence="10">Salivary glands</tissue>
    </source>
</reference>
<keyword evidence="6" id="KW-1133">Transmembrane helix</keyword>
<keyword evidence="7" id="KW-0333">Golgi apparatus</keyword>
<dbReference type="Proteomes" id="UP001321473">
    <property type="component" value="Unassembled WGS sequence"/>
</dbReference>
<dbReference type="EMBL" id="JARKHS020002454">
    <property type="protein sequence ID" value="KAK8786733.1"/>
    <property type="molecule type" value="Genomic_DNA"/>
</dbReference>
<dbReference type="GO" id="GO:0009247">
    <property type="term" value="P:glycolipid biosynthetic process"/>
    <property type="evidence" value="ECO:0007669"/>
    <property type="project" value="InterPro"/>
</dbReference>
<dbReference type="Gene3D" id="3.40.50.300">
    <property type="entry name" value="P-loop containing nucleotide triphosphate hydrolases"/>
    <property type="match status" value="1"/>
</dbReference>
<name>A0AAQ4FIY2_AMBAM</name>
<sequence length="54" mass="6307">MASVGKPPFDILAHHTRFQEAEMRAVLRPDPVFVTIVREPATLFESLYSYFFYD</sequence>
<evidence type="ECO:0000313" key="10">
    <source>
        <dbReference type="EMBL" id="KAK8786733.1"/>
    </source>
</evidence>
<evidence type="ECO:0000256" key="3">
    <source>
        <dbReference type="ARBA" id="ARBA00022679"/>
    </source>
</evidence>
<comment type="similarity">
    <text evidence="2">Belongs to the galactose-3-O-sulfotransferase family.</text>
</comment>
<evidence type="ECO:0008006" key="12">
    <source>
        <dbReference type="Google" id="ProtNLM"/>
    </source>
</evidence>
<evidence type="ECO:0000256" key="5">
    <source>
        <dbReference type="ARBA" id="ARBA00022968"/>
    </source>
</evidence>
<evidence type="ECO:0000313" key="11">
    <source>
        <dbReference type="Proteomes" id="UP001321473"/>
    </source>
</evidence>
<keyword evidence="4" id="KW-0812">Transmembrane</keyword>
<accession>A0AAQ4FIY2</accession>
<evidence type="ECO:0000256" key="4">
    <source>
        <dbReference type="ARBA" id="ARBA00022692"/>
    </source>
</evidence>
<dbReference type="AlphaFoldDB" id="A0AAQ4FIY2"/>
<organism evidence="10 11">
    <name type="scientific">Amblyomma americanum</name>
    <name type="common">Lone star tick</name>
    <dbReference type="NCBI Taxonomy" id="6943"/>
    <lineage>
        <taxon>Eukaryota</taxon>
        <taxon>Metazoa</taxon>
        <taxon>Ecdysozoa</taxon>
        <taxon>Arthropoda</taxon>
        <taxon>Chelicerata</taxon>
        <taxon>Arachnida</taxon>
        <taxon>Acari</taxon>
        <taxon>Parasitiformes</taxon>
        <taxon>Ixodida</taxon>
        <taxon>Ixodoidea</taxon>
        <taxon>Ixodidae</taxon>
        <taxon>Amblyomminae</taxon>
        <taxon>Amblyomma</taxon>
    </lineage>
</organism>
<evidence type="ECO:0000256" key="8">
    <source>
        <dbReference type="ARBA" id="ARBA00023136"/>
    </source>
</evidence>
<dbReference type="GO" id="GO:0000139">
    <property type="term" value="C:Golgi membrane"/>
    <property type="evidence" value="ECO:0007669"/>
    <property type="project" value="UniProtKB-SubCell"/>
</dbReference>
<comment type="subcellular location">
    <subcellularLocation>
        <location evidence="1">Golgi apparatus membrane</location>
        <topology evidence="1">Single-pass type II membrane protein</topology>
    </subcellularLocation>
</comment>
<evidence type="ECO:0000256" key="7">
    <source>
        <dbReference type="ARBA" id="ARBA00023034"/>
    </source>
</evidence>
<dbReference type="InterPro" id="IPR009729">
    <property type="entry name" value="Gal-3-0_sulfotransfrase"/>
</dbReference>